<evidence type="ECO:0000313" key="3">
    <source>
        <dbReference type="Proteomes" id="UP000188929"/>
    </source>
</evidence>
<accession>A0A1V2I775</accession>
<feature type="region of interest" description="Disordered" evidence="1">
    <location>
        <begin position="1"/>
        <end position="57"/>
    </location>
</feature>
<keyword evidence="3" id="KW-1185">Reference proteome</keyword>
<name>A0A1V2I775_9ACTN</name>
<proteinExistence type="predicted"/>
<dbReference type="AlphaFoldDB" id="A0A1V2I775"/>
<evidence type="ECO:0000313" key="2">
    <source>
        <dbReference type="EMBL" id="ONH27546.1"/>
    </source>
</evidence>
<feature type="compositionally biased region" description="Polar residues" evidence="1">
    <location>
        <begin position="33"/>
        <end position="53"/>
    </location>
</feature>
<dbReference type="Proteomes" id="UP000188929">
    <property type="component" value="Unassembled WGS sequence"/>
</dbReference>
<dbReference type="EMBL" id="MOMC01000045">
    <property type="protein sequence ID" value="ONH27546.1"/>
    <property type="molecule type" value="Genomic_DNA"/>
</dbReference>
<protein>
    <submittedName>
        <fullName evidence="2">Uncharacterized protein</fullName>
    </submittedName>
</protein>
<sequence length="156" mass="16209">MVQVDPGGAQVRDVQQEVDAGPVDQLGRKDTGDSSSPVQPNRGATFSTASGTGRASRAMRAFSTVTASEVRVNGTGRRCPLFSSPDRRNRVRFIALIGDELPALTALGTRPAPPEQLDAVITAGVDTFLRAFALWPAASGALDTRVSSANVGEAGS</sequence>
<gene>
    <name evidence="2" type="ORF">BL253_21910</name>
</gene>
<comment type="caution">
    <text evidence="2">The sequence shown here is derived from an EMBL/GenBank/DDBJ whole genome shotgun (WGS) entry which is preliminary data.</text>
</comment>
<reference evidence="3" key="1">
    <citation type="submission" date="2016-10" db="EMBL/GenBank/DDBJ databases">
        <title>Frankia sp. NRRL B-16386 Genome sequencing.</title>
        <authorList>
            <person name="Ghodhbane-Gtari F."/>
            <person name="Swanson E."/>
            <person name="Gueddou A."/>
            <person name="Hezbri K."/>
            <person name="Ktari K."/>
            <person name="Nouioui I."/>
            <person name="Morris K."/>
            <person name="Simpson S."/>
            <person name="Abebe-Akele F."/>
            <person name="Thomas K."/>
            <person name="Gtari M."/>
            <person name="Tisa L.S."/>
        </authorList>
    </citation>
    <scope>NUCLEOTIDE SEQUENCE [LARGE SCALE GENOMIC DNA]</scope>
    <source>
        <strain evidence="3">NRRL B-16386</strain>
    </source>
</reference>
<organism evidence="2 3">
    <name type="scientific">Pseudofrankia asymbiotica</name>
    <dbReference type="NCBI Taxonomy" id="1834516"/>
    <lineage>
        <taxon>Bacteria</taxon>
        <taxon>Bacillati</taxon>
        <taxon>Actinomycetota</taxon>
        <taxon>Actinomycetes</taxon>
        <taxon>Frankiales</taxon>
        <taxon>Frankiaceae</taxon>
        <taxon>Pseudofrankia</taxon>
    </lineage>
</organism>
<evidence type="ECO:0000256" key="1">
    <source>
        <dbReference type="SAM" id="MobiDB-lite"/>
    </source>
</evidence>